<evidence type="ECO:0000313" key="1">
    <source>
        <dbReference type="EMBL" id="RMQ45654.1"/>
    </source>
</evidence>
<dbReference type="Proteomes" id="UP000277236">
    <property type="component" value="Unassembled WGS sequence"/>
</dbReference>
<accession>A0A3M4LWY0</accession>
<dbReference type="RefSeq" id="WP_122316229.1">
    <property type="nucleotide sequence ID" value="NZ_RBRE01000049.1"/>
</dbReference>
<dbReference type="EMBL" id="RBRE01000049">
    <property type="protein sequence ID" value="RMQ45654.1"/>
    <property type="molecule type" value="Genomic_DNA"/>
</dbReference>
<dbReference type="OrthoDB" id="5699564at2"/>
<name>A0A3M4LWY0_PSECI</name>
<organism evidence="1 2">
    <name type="scientific">Pseudomonas cichorii</name>
    <dbReference type="NCBI Taxonomy" id="36746"/>
    <lineage>
        <taxon>Bacteria</taxon>
        <taxon>Pseudomonadati</taxon>
        <taxon>Pseudomonadota</taxon>
        <taxon>Gammaproteobacteria</taxon>
        <taxon>Pseudomonadales</taxon>
        <taxon>Pseudomonadaceae</taxon>
        <taxon>Pseudomonas</taxon>
    </lineage>
</organism>
<proteinExistence type="predicted"/>
<gene>
    <name evidence="1" type="ORF">ALQ04_03091</name>
</gene>
<dbReference type="AlphaFoldDB" id="A0A3M4LWY0"/>
<comment type="caution">
    <text evidence="1">The sequence shown here is derived from an EMBL/GenBank/DDBJ whole genome shotgun (WGS) entry which is preliminary data.</text>
</comment>
<evidence type="ECO:0000313" key="2">
    <source>
        <dbReference type="Proteomes" id="UP000277236"/>
    </source>
</evidence>
<reference evidence="1 2" key="1">
    <citation type="submission" date="2018-08" db="EMBL/GenBank/DDBJ databases">
        <title>Recombination of ecologically and evolutionarily significant loci maintains genetic cohesion in the Pseudomonas syringae species complex.</title>
        <authorList>
            <person name="Dillon M."/>
            <person name="Thakur S."/>
            <person name="Almeida R.N.D."/>
            <person name="Weir B.S."/>
            <person name="Guttman D.S."/>
        </authorList>
    </citation>
    <scope>NUCLEOTIDE SEQUENCE [LARGE SCALE GENOMIC DNA]</scope>
    <source>
        <strain evidence="1 2">ICMP 3353</strain>
    </source>
</reference>
<protein>
    <submittedName>
        <fullName evidence="1">Uncharacterized protein</fullName>
    </submittedName>
</protein>
<sequence>MERNKQENEIVIWEGKPGGFGNLEVDASGSITWVHDASLGHEVFRYFKPADPTSYRCESRNIRVGDTRYQWQQNKTYRLRWKSLLTKIDSAFGDFVIFQWKSYPGGQQSYPVLFTAVRDEVRVIYVDPQAIWHTVWSHKTVDGAWNSYCLTLHLSDVDGQGWFELEYNDIPQQLAGRSRFEGRTWDGSNEPKWGVYNRDHPAHELEQFVGSLQVSVVG</sequence>